<dbReference type="PANTHER" id="PTHR47618">
    <property type="entry name" value="BIFUNCTIONAL OLIGORIBONUCLEASE AND PAP PHOSPHATASE NRNA"/>
    <property type="match status" value="1"/>
</dbReference>
<dbReference type="Pfam" id="PF01368">
    <property type="entry name" value="DHH"/>
    <property type="match status" value="1"/>
</dbReference>
<keyword evidence="3" id="KW-1185">Reference proteome</keyword>
<dbReference type="RefSeq" id="WP_124975723.1">
    <property type="nucleotide sequence ID" value="NZ_BDQK01000017.1"/>
</dbReference>
<keyword evidence="2" id="KW-0808">Transferase</keyword>
<proteinExistence type="predicted"/>
<organism evidence="2 3">
    <name type="scientific">Aphanothece sacrum FPU1</name>
    <dbReference type="NCBI Taxonomy" id="1920663"/>
    <lineage>
        <taxon>Bacteria</taxon>
        <taxon>Bacillati</taxon>
        <taxon>Cyanobacteriota</taxon>
        <taxon>Cyanophyceae</taxon>
        <taxon>Oscillatoriophycideae</taxon>
        <taxon>Chroococcales</taxon>
        <taxon>Aphanothecaceae</taxon>
        <taxon>Aphanothece</taxon>
    </lineage>
</organism>
<dbReference type="InterPro" id="IPR051319">
    <property type="entry name" value="Oligoribo/pAp-PDE_c-di-AMP_PDE"/>
</dbReference>
<dbReference type="Proteomes" id="UP000287247">
    <property type="component" value="Unassembled WGS sequence"/>
</dbReference>
<reference evidence="3" key="1">
    <citation type="submission" date="2017-05" db="EMBL/GenBank/DDBJ databases">
        <title>Physiological properties and genetic analysis related to exopolysaccharide production of fresh-water unicellular cyanobacterium Aphanothece sacrum, Suizenji Nori, that has been cultured as a food source in Japan.</title>
        <authorList>
            <person name="Kanesaki Y."/>
            <person name="Yoshikawa S."/>
            <person name="Ohki K."/>
        </authorList>
    </citation>
    <scope>NUCLEOTIDE SEQUENCE [LARGE SCALE GENOMIC DNA]</scope>
    <source>
        <strain evidence="3">FPU1</strain>
    </source>
</reference>
<dbReference type="Gene3D" id="3.90.1640.10">
    <property type="entry name" value="inorganic pyrophosphatase (n-terminal core)"/>
    <property type="match status" value="1"/>
</dbReference>
<evidence type="ECO:0000313" key="3">
    <source>
        <dbReference type="Proteomes" id="UP000287247"/>
    </source>
</evidence>
<accession>A0A401INF0</accession>
<dbReference type="AlphaFoldDB" id="A0A401INF0"/>
<dbReference type="EMBL" id="BDQK01000017">
    <property type="protein sequence ID" value="GBF82773.1"/>
    <property type="molecule type" value="Genomic_DNA"/>
</dbReference>
<name>A0A401INF0_APHSA</name>
<dbReference type="InterPro" id="IPR001667">
    <property type="entry name" value="DDH_dom"/>
</dbReference>
<dbReference type="OrthoDB" id="503176at2"/>
<dbReference type="InterPro" id="IPR038763">
    <property type="entry name" value="DHH_sf"/>
</dbReference>
<dbReference type="PANTHER" id="PTHR47618:SF1">
    <property type="entry name" value="BIFUNCTIONAL OLIGORIBONUCLEASE AND PAP PHOSPHATASE NRNA"/>
    <property type="match status" value="1"/>
</dbReference>
<dbReference type="SUPFAM" id="SSF64182">
    <property type="entry name" value="DHH phosphoesterases"/>
    <property type="match status" value="1"/>
</dbReference>
<protein>
    <submittedName>
        <fullName evidence="2">Nucleotidyltransferase/Poly(A) polymerase</fullName>
    </submittedName>
</protein>
<comment type="caution">
    <text evidence="2">The sequence shown here is derived from an EMBL/GenBank/DDBJ whole genome shotgun (WGS) entry which is preliminary data.</text>
</comment>
<evidence type="ECO:0000313" key="2">
    <source>
        <dbReference type="EMBL" id="GBF82773.1"/>
    </source>
</evidence>
<feature type="domain" description="DDH" evidence="1">
    <location>
        <begin position="66"/>
        <end position="221"/>
    </location>
</feature>
<evidence type="ECO:0000259" key="1">
    <source>
        <dbReference type="Pfam" id="PF01368"/>
    </source>
</evidence>
<dbReference type="GO" id="GO:0016740">
    <property type="term" value="F:transferase activity"/>
    <property type="evidence" value="ECO:0007669"/>
    <property type="project" value="UniProtKB-KW"/>
</dbReference>
<gene>
    <name evidence="2" type="ORF">AsFPU1_4207</name>
</gene>
<sequence length="413" mass="46159">MKSTLLSPTGHNPPETKLNSTLTKVENNNGTHSSPELSNTNQHVSLSKLTQKLQQTLEDHRGERHIVVIQDFPDPDALSSAWAYQLIAQTYDIECDIVYAGTLSHQENIALVRLTGLPAKRWSINTLKERDLSIYQGCVLVDSQGNTSQLMPLVKQAKIPIVIVIDHHNPQGNIKAEFIDLRPKIRATATILTQYLQAGLLEFNSNNPIHIKCATALMHGIRSDTNNLLQAQEEDLLAAAYLSRIYDCQLLNAVLQSARSRRVMDVIERSLKNRMIQNNFSIAGVGYLRYEDRDAIPQAADFLVTEENIHTAVVYGIIHDQDNDIEVVIGSLRTNKLTLDPDEFLKEALGKDAQGRYYGGGREMAGGFEIAMGFLGGSNDSSDYTKLKWEVFDAQIKQKLLRLVNPDTQVIRT</sequence>